<organism evidence="5 6">
    <name type="scientific">Methylobacterium isbiliense</name>
    <dbReference type="NCBI Taxonomy" id="315478"/>
    <lineage>
        <taxon>Bacteria</taxon>
        <taxon>Pseudomonadati</taxon>
        <taxon>Pseudomonadota</taxon>
        <taxon>Alphaproteobacteria</taxon>
        <taxon>Hyphomicrobiales</taxon>
        <taxon>Methylobacteriaceae</taxon>
        <taxon>Methylobacterium</taxon>
    </lineage>
</organism>
<keyword evidence="6" id="KW-1185">Reference proteome</keyword>
<evidence type="ECO:0000256" key="3">
    <source>
        <dbReference type="ARBA" id="ARBA00023239"/>
    </source>
</evidence>
<dbReference type="Pfam" id="PF03328">
    <property type="entry name" value="HpcH_HpaI"/>
    <property type="match status" value="1"/>
</dbReference>
<dbReference type="SUPFAM" id="SSF51621">
    <property type="entry name" value="Phosphoenolpyruvate/pyruvate domain"/>
    <property type="match status" value="1"/>
</dbReference>
<feature type="domain" description="HpcH/HpaI aldolase/citrate lyase" evidence="4">
    <location>
        <begin position="24"/>
        <end position="248"/>
    </location>
</feature>
<reference evidence="5" key="1">
    <citation type="journal article" date="2021" name="Front. Microbiol.">
        <title>Comprehensive Comparative Genomics and Phenotyping of Methylobacterium Species.</title>
        <authorList>
            <person name="Alessa O."/>
            <person name="Ogura Y."/>
            <person name="Fujitani Y."/>
            <person name="Takami H."/>
            <person name="Hayashi T."/>
            <person name="Sahin N."/>
            <person name="Tani A."/>
        </authorList>
    </citation>
    <scope>NUCLEOTIDE SEQUENCE</scope>
    <source>
        <strain evidence="5">DSM 17168</strain>
    </source>
</reference>
<dbReference type="InterPro" id="IPR015813">
    <property type="entry name" value="Pyrv/PenolPyrv_kinase-like_dom"/>
</dbReference>
<dbReference type="InterPro" id="IPR005000">
    <property type="entry name" value="Aldolase/citrate-lyase_domain"/>
</dbReference>
<comment type="caution">
    <text evidence="5">The sequence shown here is derived from an EMBL/GenBank/DDBJ whole genome shotgun (WGS) entry which is preliminary data.</text>
</comment>
<dbReference type="EMBL" id="BPQQ01000031">
    <property type="protein sequence ID" value="GJE00784.1"/>
    <property type="molecule type" value="Genomic_DNA"/>
</dbReference>
<evidence type="ECO:0000259" key="4">
    <source>
        <dbReference type="Pfam" id="PF03328"/>
    </source>
</evidence>
<name>A0ABQ4SE00_9HYPH</name>
<keyword evidence="2" id="KW-0479">Metal-binding</keyword>
<dbReference type="Gene3D" id="3.20.20.60">
    <property type="entry name" value="Phosphoenolpyruvate-binding domains"/>
    <property type="match status" value="1"/>
</dbReference>
<keyword evidence="3" id="KW-0456">Lyase</keyword>
<sequence>MAERGGAVAALAARLRDGRPLITAWSGIAEPAVAGILAGEPGFDAVVLDMQHGAHDVASVTRSVPLVAARGKPTIARVPVGAFSTVSRLFDAGVSAVIAPMVNSVEDARLFASFAKFPPLGERSWGPLPALALSGLSADHYLKEANGLCLTLAMVETRAALDAIDGILGVLGIDGVFIGPSDLSIALSGGAGLDPDGAVTRAALDHALARTRAAGKRIGVYSQTGPRTRELAGQGFDLIALASDVALLRAGVQAALKEARG</sequence>
<gene>
    <name evidence="5" type="primary">hpcH</name>
    <name evidence="5" type="ORF">GMJLKIPL_2710</name>
</gene>
<evidence type="ECO:0000256" key="2">
    <source>
        <dbReference type="ARBA" id="ARBA00022723"/>
    </source>
</evidence>
<dbReference type="InterPro" id="IPR050251">
    <property type="entry name" value="HpcH-HpaI_aldolase"/>
</dbReference>
<proteinExistence type="inferred from homology"/>
<comment type="similarity">
    <text evidence="1">Belongs to the HpcH/HpaI aldolase family.</text>
</comment>
<reference evidence="5" key="2">
    <citation type="submission" date="2021-08" db="EMBL/GenBank/DDBJ databases">
        <authorList>
            <person name="Tani A."/>
            <person name="Ola A."/>
            <person name="Ogura Y."/>
            <person name="Katsura K."/>
            <person name="Hayashi T."/>
        </authorList>
    </citation>
    <scope>NUCLEOTIDE SEQUENCE</scope>
    <source>
        <strain evidence="5">DSM 17168</strain>
    </source>
</reference>
<dbReference type="PANTHER" id="PTHR30502:SF0">
    <property type="entry name" value="PHOSPHOENOLPYRUVATE CARBOXYLASE FAMILY PROTEIN"/>
    <property type="match status" value="1"/>
</dbReference>
<protein>
    <submittedName>
        <fullName evidence="5">4-hydroxy-2-oxo-heptane-1,7-dioate aldolase</fullName>
    </submittedName>
</protein>
<evidence type="ECO:0000313" key="5">
    <source>
        <dbReference type="EMBL" id="GJE00784.1"/>
    </source>
</evidence>
<evidence type="ECO:0000313" key="6">
    <source>
        <dbReference type="Proteomes" id="UP001055153"/>
    </source>
</evidence>
<dbReference type="InterPro" id="IPR040442">
    <property type="entry name" value="Pyrv_kinase-like_dom_sf"/>
</dbReference>
<dbReference type="RefSeq" id="WP_238235647.1">
    <property type="nucleotide sequence ID" value="NZ_BPQQ01000031.1"/>
</dbReference>
<dbReference type="PANTHER" id="PTHR30502">
    <property type="entry name" value="2-KETO-3-DEOXY-L-RHAMNONATE ALDOLASE"/>
    <property type="match status" value="1"/>
</dbReference>
<accession>A0ABQ4SE00</accession>
<evidence type="ECO:0000256" key="1">
    <source>
        <dbReference type="ARBA" id="ARBA00005568"/>
    </source>
</evidence>
<dbReference type="Proteomes" id="UP001055153">
    <property type="component" value="Unassembled WGS sequence"/>
</dbReference>